<name>A0A6Q2X0S0_ESOLU</name>
<evidence type="ECO:0000313" key="3">
    <source>
        <dbReference type="Proteomes" id="UP000265140"/>
    </source>
</evidence>
<reference evidence="2" key="4">
    <citation type="submission" date="2025-09" db="UniProtKB">
        <authorList>
            <consortium name="Ensembl"/>
        </authorList>
    </citation>
    <scope>IDENTIFICATION</scope>
</reference>
<dbReference type="AlphaFoldDB" id="A0A6Q2X0S0"/>
<reference evidence="2" key="3">
    <citation type="submission" date="2025-08" db="UniProtKB">
        <authorList>
            <consortium name="Ensembl"/>
        </authorList>
    </citation>
    <scope>IDENTIFICATION</scope>
</reference>
<protein>
    <submittedName>
        <fullName evidence="2">Uncharacterized protein</fullName>
    </submittedName>
</protein>
<evidence type="ECO:0000256" key="1">
    <source>
        <dbReference type="SAM" id="Phobius"/>
    </source>
</evidence>
<reference evidence="2" key="2">
    <citation type="submission" date="2020-02" db="EMBL/GenBank/DDBJ databases">
        <title>Esox lucius (northern pike) genome, fEsoLuc1, primary haplotype.</title>
        <authorList>
            <person name="Myers G."/>
            <person name="Karagic N."/>
            <person name="Meyer A."/>
            <person name="Pippel M."/>
            <person name="Reichard M."/>
            <person name="Winkler S."/>
            <person name="Tracey A."/>
            <person name="Sims Y."/>
            <person name="Howe K."/>
            <person name="Rhie A."/>
            <person name="Formenti G."/>
            <person name="Durbin R."/>
            <person name="Fedrigo O."/>
            <person name="Jarvis E.D."/>
        </authorList>
    </citation>
    <scope>NUCLEOTIDE SEQUENCE [LARGE SCALE GENOMIC DNA]</scope>
</reference>
<dbReference type="GeneTree" id="ENSGT00940000157781"/>
<dbReference type="GO" id="GO:0009116">
    <property type="term" value="P:nucleoside metabolic process"/>
    <property type="evidence" value="ECO:0007669"/>
    <property type="project" value="InterPro"/>
</dbReference>
<reference evidence="3" key="1">
    <citation type="journal article" date="2014" name="PLoS ONE">
        <title>The genome and linkage map of the northern pike (Esox lucius): conserved synteny revealed between the salmonid sister group and the Neoteleostei.</title>
        <authorList>
            <person name="Rondeau E.B."/>
            <person name="Minkley D.R."/>
            <person name="Leong J.S."/>
            <person name="Messmer A.M."/>
            <person name="Jantzen J.R."/>
            <person name="von Schalburg K.R."/>
            <person name="Lemon C."/>
            <person name="Bird N.H."/>
            <person name="Koop B.F."/>
        </authorList>
    </citation>
    <scope>NUCLEOTIDE SEQUENCE</scope>
</reference>
<sequence length="159" mass="17944">EYCLPVFSDNITTVYWSSFPFIVYVHNPHLDEMKEDILYHFNFGTLTHDLPKMFGDVKLSIYTGCSRVHSLSVWRMKSFIECTAGELGLENAKSEYPNICAGTDLFALWSLSKGSQLCIPVHTVFISLHQMYPGFTVLCLMLALLPYILVSGALDVGLH</sequence>
<evidence type="ECO:0000313" key="2">
    <source>
        <dbReference type="Ensembl" id="ENSELUP00000047003.2"/>
    </source>
</evidence>
<feature type="transmembrane region" description="Helical" evidence="1">
    <location>
        <begin position="135"/>
        <end position="154"/>
    </location>
</feature>
<keyword evidence="1" id="KW-0472">Membrane</keyword>
<dbReference type="GO" id="GO:0003824">
    <property type="term" value="F:catalytic activity"/>
    <property type="evidence" value="ECO:0007669"/>
    <property type="project" value="InterPro"/>
</dbReference>
<proteinExistence type="predicted"/>
<dbReference type="Gene3D" id="3.40.50.1580">
    <property type="entry name" value="Nucleoside phosphorylase domain"/>
    <property type="match status" value="1"/>
</dbReference>
<keyword evidence="1" id="KW-1133">Transmembrane helix</keyword>
<dbReference type="Proteomes" id="UP000265140">
    <property type="component" value="Chromosome 20"/>
</dbReference>
<dbReference type="Ensembl" id="ENSELUT00000052013.2">
    <property type="protein sequence ID" value="ENSELUP00000047003.2"/>
    <property type="gene ID" value="ENSELUG00000014360.3"/>
</dbReference>
<keyword evidence="1" id="KW-0812">Transmembrane</keyword>
<dbReference type="InterPro" id="IPR035994">
    <property type="entry name" value="Nucleoside_phosphorylase_sf"/>
</dbReference>
<keyword evidence="3" id="KW-1185">Reference proteome</keyword>
<organism evidence="2 3">
    <name type="scientific">Esox lucius</name>
    <name type="common">Northern pike</name>
    <dbReference type="NCBI Taxonomy" id="8010"/>
    <lineage>
        <taxon>Eukaryota</taxon>
        <taxon>Metazoa</taxon>
        <taxon>Chordata</taxon>
        <taxon>Craniata</taxon>
        <taxon>Vertebrata</taxon>
        <taxon>Euteleostomi</taxon>
        <taxon>Actinopterygii</taxon>
        <taxon>Neopterygii</taxon>
        <taxon>Teleostei</taxon>
        <taxon>Protacanthopterygii</taxon>
        <taxon>Esociformes</taxon>
        <taxon>Esocidae</taxon>
        <taxon>Esox</taxon>
    </lineage>
</organism>
<accession>A0A6Q2X0S0</accession>